<keyword evidence="1" id="KW-0812">Transmembrane</keyword>
<feature type="transmembrane region" description="Helical" evidence="1">
    <location>
        <begin position="90"/>
        <end position="109"/>
    </location>
</feature>
<keyword evidence="1" id="KW-1133">Transmembrane helix</keyword>
<keyword evidence="1" id="KW-0472">Membrane</keyword>
<reference evidence="2 3" key="1">
    <citation type="journal article" date="2016" name="Nat. Commun.">
        <title>Thousands of microbial genomes shed light on interconnected biogeochemical processes in an aquifer system.</title>
        <authorList>
            <person name="Anantharaman K."/>
            <person name="Brown C.T."/>
            <person name="Hug L.A."/>
            <person name="Sharon I."/>
            <person name="Castelle C.J."/>
            <person name="Probst A.J."/>
            <person name="Thomas B.C."/>
            <person name="Singh A."/>
            <person name="Wilkins M.J."/>
            <person name="Karaoz U."/>
            <person name="Brodie E.L."/>
            <person name="Williams K.H."/>
            <person name="Hubbard S.S."/>
            <person name="Banfield J.F."/>
        </authorList>
    </citation>
    <scope>NUCLEOTIDE SEQUENCE [LARGE SCALE GENOMIC DNA]</scope>
</reference>
<proteinExistence type="predicted"/>
<dbReference type="AlphaFoldDB" id="A0A1G2TI57"/>
<gene>
    <name evidence="2" type="ORF">A3D49_02810</name>
</gene>
<evidence type="ECO:0000313" key="2">
    <source>
        <dbReference type="EMBL" id="OHA96748.1"/>
    </source>
</evidence>
<feature type="transmembrane region" description="Helical" evidence="1">
    <location>
        <begin position="34"/>
        <end position="55"/>
    </location>
</feature>
<comment type="caution">
    <text evidence="2">The sequence shown here is derived from an EMBL/GenBank/DDBJ whole genome shotgun (WGS) entry which is preliminary data.</text>
</comment>
<organism evidence="2 3">
    <name type="scientific">Candidatus Zambryskibacteria bacterium RIFCSPHIGHO2_02_FULL_43_37</name>
    <dbReference type="NCBI Taxonomy" id="1802749"/>
    <lineage>
        <taxon>Bacteria</taxon>
        <taxon>Candidatus Zambryskiibacteriota</taxon>
    </lineage>
</organism>
<dbReference type="EMBL" id="MHVS01000004">
    <property type="protein sequence ID" value="OHA96748.1"/>
    <property type="molecule type" value="Genomic_DNA"/>
</dbReference>
<name>A0A1G2TI57_9BACT</name>
<feature type="transmembrane region" description="Helical" evidence="1">
    <location>
        <begin position="61"/>
        <end position="83"/>
    </location>
</feature>
<protein>
    <submittedName>
        <fullName evidence="2">Uncharacterized protein</fullName>
    </submittedName>
</protein>
<accession>A0A1G2TI57</accession>
<evidence type="ECO:0000313" key="3">
    <source>
        <dbReference type="Proteomes" id="UP000177279"/>
    </source>
</evidence>
<dbReference type="Gene3D" id="1.20.1280.290">
    <property type="match status" value="1"/>
</dbReference>
<sequence>MLQYHHPHLRKRASGRALHPFPASSRFIRILDKVVYAAGLIAIFSMFPQIRVIFVEKDATGLAPITWITLAVLNIPWIIYGFVHKEKPIILVYILWLIVNTIVFVGAVIY</sequence>
<dbReference type="Proteomes" id="UP000177279">
    <property type="component" value="Unassembled WGS sequence"/>
</dbReference>
<evidence type="ECO:0000256" key="1">
    <source>
        <dbReference type="SAM" id="Phobius"/>
    </source>
</evidence>